<dbReference type="SUPFAM" id="SSF55729">
    <property type="entry name" value="Acyl-CoA N-acyltransferases (Nat)"/>
    <property type="match status" value="1"/>
</dbReference>
<feature type="domain" description="N-acetyltransferase" evidence="1">
    <location>
        <begin position="14"/>
        <end position="165"/>
    </location>
</feature>
<dbReference type="RefSeq" id="WP_076503046.1">
    <property type="nucleotide sequence ID" value="NZ_FTOP01000024.1"/>
</dbReference>
<evidence type="ECO:0000313" key="3">
    <source>
        <dbReference type="Proteomes" id="UP000186026"/>
    </source>
</evidence>
<dbReference type="InterPro" id="IPR016181">
    <property type="entry name" value="Acyl_CoA_acyltransferase"/>
</dbReference>
<proteinExistence type="predicted"/>
<accession>A0A1N7Q129</accession>
<dbReference type="Pfam" id="PF13302">
    <property type="entry name" value="Acetyltransf_3"/>
    <property type="match status" value="1"/>
</dbReference>
<dbReference type="InterPro" id="IPR000182">
    <property type="entry name" value="GNAT_dom"/>
</dbReference>
<protein>
    <submittedName>
        <fullName evidence="2">Protein N-acetyltransferase, RimJ/RimL family</fullName>
    </submittedName>
</protein>
<dbReference type="PANTHER" id="PTHR43610:SF1">
    <property type="entry name" value="N-ACETYLTRANSFERASE DOMAIN-CONTAINING PROTEIN"/>
    <property type="match status" value="1"/>
</dbReference>
<evidence type="ECO:0000259" key="1">
    <source>
        <dbReference type="PROSITE" id="PS51186"/>
    </source>
</evidence>
<dbReference type="AlphaFoldDB" id="A0A1N7Q129"/>
<dbReference type="PROSITE" id="PS51186">
    <property type="entry name" value="GNAT"/>
    <property type="match status" value="1"/>
</dbReference>
<gene>
    <name evidence="2" type="ORF">SAMN05421761_12432</name>
</gene>
<dbReference type="STRING" id="529505.SAMN05421761_12432"/>
<dbReference type="GO" id="GO:0016747">
    <property type="term" value="F:acyltransferase activity, transferring groups other than amino-acyl groups"/>
    <property type="evidence" value="ECO:0007669"/>
    <property type="project" value="InterPro"/>
</dbReference>
<keyword evidence="3" id="KW-1185">Reference proteome</keyword>
<evidence type="ECO:0000313" key="2">
    <source>
        <dbReference type="EMBL" id="SIT16521.1"/>
    </source>
</evidence>
<reference evidence="3" key="1">
    <citation type="submission" date="2017-01" db="EMBL/GenBank/DDBJ databases">
        <authorList>
            <person name="Varghese N."/>
            <person name="Submissions S."/>
        </authorList>
    </citation>
    <scope>NUCLEOTIDE SEQUENCE [LARGE SCALE GENOMIC DNA]</scope>
    <source>
        <strain evidence="3">DSM 46698</strain>
    </source>
</reference>
<sequence>MQIDFNLKLESDHLLLRPLLENDLNQLLELTQEPDMWKFYTHDLSHIDTLSDWARPAFKRERLQFVIIDKATNTILGSSAFGNYALRDRRIEIGWTWLAKSHQGSGINAQVKQIMLTYAFEKLYMERVEFKTDVLNSQARKALRNIGAIEEGVLRSHTLMTKERRRDTIYYSILKSEWNHIKRENDW</sequence>
<keyword evidence="2" id="KW-0808">Transferase</keyword>
<dbReference type="Gene3D" id="3.40.630.30">
    <property type="match status" value="1"/>
</dbReference>
<dbReference type="OrthoDB" id="9795199at2"/>
<name>A0A1N7Q129_9BACT</name>
<dbReference type="Proteomes" id="UP000186026">
    <property type="component" value="Unassembled WGS sequence"/>
</dbReference>
<dbReference type="PANTHER" id="PTHR43610">
    <property type="entry name" value="BLL6696 PROTEIN"/>
    <property type="match status" value="1"/>
</dbReference>
<organism evidence="2 3">
    <name type="scientific">Belliella pelovolcani</name>
    <dbReference type="NCBI Taxonomy" id="529505"/>
    <lineage>
        <taxon>Bacteria</taxon>
        <taxon>Pseudomonadati</taxon>
        <taxon>Bacteroidota</taxon>
        <taxon>Cytophagia</taxon>
        <taxon>Cytophagales</taxon>
        <taxon>Cyclobacteriaceae</taxon>
        <taxon>Belliella</taxon>
    </lineage>
</organism>
<dbReference type="EMBL" id="FTOP01000024">
    <property type="protein sequence ID" value="SIT16521.1"/>
    <property type="molecule type" value="Genomic_DNA"/>
</dbReference>